<organism evidence="2 3">
    <name type="scientific">Rhizopogon vinicolor AM-OR11-026</name>
    <dbReference type="NCBI Taxonomy" id="1314800"/>
    <lineage>
        <taxon>Eukaryota</taxon>
        <taxon>Fungi</taxon>
        <taxon>Dikarya</taxon>
        <taxon>Basidiomycota</taxon>
        <taxon>Agaricomycotina</taxon>
        <taxon>Agaricomycetes</taxon>
        <taxon>Agaricomycetidae</taxon>
        <taxon>Boletales</taxon>
        <taxon>Suillineae</taxon>
        <taxon>Rhizopogonaceae</taxon>
        <taxon>Rhizopogon</taxon>
    </lineage>
</organism>
<dbReference type="EMBL" id="KV448210">
    <property type="protein sequence ID" value="OAX40485.1"/>
    <property type="molecule type" value="Genomic_DNA"/>
</dbReference>
<dbReference type="InParanoid" id="A0A1B7N6K5"/>
<sequence>MRPASTPTLRSPHLDPLPNDLPVGVEQIGLGFSPMEPIASRSKSVYRSAIRACQNLVPAIRRKISRQSLRKQEQSTSTSVDSNSIQDAMGVTHEIYDPTWASGVESSPATNTPSATTFESEEPVTPETPCFDHTVGIVQHNTFSTLRLVPSSGLQLST</sequence>
<name>A0A1B7N6K5_9AGAM</name>
<keyword evidence="3" id="KW-1185">Reference proteome</keyword>
<dbReference type="AlphaFoldDB" id="A0A1B7N6K5"/>
<accession>A0A1B7N6K5</accession>
<feature type="region of interest" description="Disordered" evidence="1">
    <location>
        <begin position="65"/>
        <end position="86"/>
    </location>
</feature>
<reference evidence="2 3" key="1">
    <citation type="submission" date="2016-06" db="EMBL/GenBank/DDBJ databases">
        <title>Comparative genomics of the ectomycorrhizal sister species Rhizopogon vinicolor and Rhizopogon vesiculosus (Basidiomycota: Boletales) reveals a divergence of the mating type B locus.</title>
        <authorList>
            <consortium name="DOE Joint Genome Institute"/>
            <person name="Mujic A.B."/>
            <person name="Kuo A."/>
            <person name="Tritt A."/>
            <person name="Lipzen A."/>
            <person name="Chen C."/>
            <person name="Johnson J."/>
            <person name="Sharma A."/>
            <person name="Barry K."/>
            <person name="Grigoriev I.V."/>
            <person name="Spatafora J.W."/>
        </authorList>
    </citation>
    <scope>NUCLEOTIDE SEQUENCE [LARGE SCALE GENOMIC DNA]</scope>
    <source>
        <strain evidence="2 3">AM-OR11-026</strain>
    </source>
</reference>
<protein>
    <submittedName>
        <fullName evidence="2">Uncharacterized protein</fullName>
    </submittedName>
</protein>
<evidence type="ECO:0000313" key="2">
    <source>
        <dbReference type="EMBL" id="OAX40485.1"/>
    </source>
</evidence>
<dbReference type="Proteomes" id="UP000092154">
    <property type="component" value="Unassembled WGS sequence"/>
</dbReference>
<evidence type="ECO:0000256" key="1">
    <source>
        <dbReference type="SAM" id="MobiDB-lite"/>
    </source>
</evidence>
<gene>
    <name evidence="2" type="ORF">K503DRAFT_768544</name>
</gene>
<dbReference type="OrthoDB" id="347657at2759"/>
<proteinExistence type="predicted"/>
<evidence type="ECO:0000313" key="3">
    <source>
        <dbReference type="Proteomes" id="UP000092154"/>
    </source>
</evidence>
<feature type="compositionally biased region" description="Polar residues" evidence="1">
    <location>
        <begin position="74"/>
        <end position="86"/>
    </location>
</feature>
<feature type="region of interest" description="Disordered" evidence="1">
    <location>
        <begin position="1"/>
        <end position="20"/>
    </location>
</feature>
<feature type="compositionally biased region" description="Low complexity" evidence="1">
    <location>
        <begin position="106"/>
        <end position="117"/>
    </location>
</feature>
<feature type="region of interest" description="Disordered" evidence="1">
    <location>
        <begin position="101"/>
        <end position="126"/>
    </location>
</feature>